<feature type="transmembrane region" description="Helical" evidence="2">
    <location>
        <begin position="131"/>
        <end position="159"/>
    </location>
</feature>
<organism evidence="3 4">
    <name type="scientific">Pseudolysinimonas kribbensis</name>
    <dbReference type="NCBI Taxonomy" id="433641"/>
    <lineage>
        <taxon>Bacteria</taxon>
        <taxon>Bacillati</taxon>
        <taxon>Actinomycetota</taxon>
        <taxon>Actinomycetes</taxon>
        <taxon>Micrococcales</taxon>
        <taxon>Microbacteriaceae</taxon>
        <taxon>Pseudolysinimonas</taxon>
    </lineage>
</organism>
<evidence type="ECO:0008006" key="5">
    <source>
        <dbReference type="Google" id="ProtNLM"/>
    </source>
</evidence>
<keyword evidence="2" id="KW-1133">Transmembrane helix</keyword>
<feature type="transmembrane region" description="Helical" evidence="2">
    <location>
        <begin position="246"/>
        <end position="270"/>
    </location>
</feature>
<evidence type="ECO:0000256" key="1">
    <source>
        <dbReference type="SAM" id="MobiDB-lite"/>
    </source>
</evidence>
<evidence type="ECO:0000313" key="3">
    <source>
        <dbReference type="EMBL" id="GMA93853.1"/>
    </source>
</evidence>
<feature type="compositionally biased region" description="Low complexity" evidence="1">
    <location>
        <begin position="637"/>
        <end position="654"/>
    </location>
</feature>
<feature type="compositionally biased region" description="Basic residues" evidence="1">
    <location>
        <begin position="674"/>
        <end position="685"/>
    </location>
</feature>
<proteinExistence type="predicted"/>
<dbReference type="EMBL" id="BSVB01000001">
    <property type="protein sequence ID" value="GMA93853.1"/>
    <property type="molecule type" value="Genomic_DNA"/>
</dbReference>
<feature type="transmembrane region" description="Helical" evidence="2">
    <location>
        <begin position="316"/>
        <end position="335"/>
    </location>
</feature>
<dbReference type="Proteomes" id="UP001157034">
    <property type="component" value="Unassembled WGS sequence"/>
</dbReference>
<feature type="region of interest" description="Disordered" evidence="1">
    <location>
        <begin position="519"/>
        <end position="619"/>
    </location>
</feature>
<accession>A0ABQ6JZS7</accession>
<protein>
    <recommendedName>
        <fullName evidence="5">DUF559 domain-containing protein</fullName>
    </recommendedName>
</protein>
<feature type="compositionally biased region" description="Basic and acidic residues" evidence="1">
    <location>
        <begin position="582"/>
        <end position="591"/>
    </location>
</feature>
<comment type="caution">
    <text evidence="3">The sequence shown here is derived from an EMBL/GenBank/DDBJ whole genome shotgun (WGS) entry which is preliminary data.</text>
</comment>
<keyword evidence="4" id="KW-1185">Reference proteome</keyword>
<evidence type="ECO:0000256" key="2">
    <source>
        <dbReference type="SAM" id="Phobius"/>
    </source>
</evidence>
<feature type="transmembrane region" description="Helical" evidence="2">
    <location>
        <begin position="98"/>
        <end position="125"/>
    </location>
</feature>
<evidence type="ECO:0000313" key="4">
    <source>
        <dbReference type="Proteomes" id="UP001157034"/>
    </source>
</evidence>
<feature type="transmembrane region" description="Helical" evidence="2">
    <location>
        <begin position="55"/>
        <end position="78"/>
    </location>
</feature>
<keyword evidence="2" id="KW-0472">Membrane</keyword>
<feature type="transmembrane region" description="Helical" evidence="2">
    <location>
        <begin position="391"/>
        <end position="411"/>
    </location>
</feature>
<feature type="transmembrane region" description="Helical" evidence="2">
    <location>
        <begin position="24"/>
        <end position="43"/>
    </location>
</feature>
<feature type="transmembrane region" description="Helical" evidence="2">
    <location>
        <begin position="417"/>
        <end position="443"/>
    </location>
</feature>
<name>A0ABQ6JZS7_9MICO</name>
<feature type="compositionally biased region" description="Basic residues" evidence="1">
    <location>
        <begin position="549"/>
        <end position="562"/>
    </location>
</feature>
<feature type="transmembrane region" description="Helical" evidence="2">
    <location>
        <begin position="171"/>
        <end position="194"/>
    </location>
</feature>
<feature type="compositionally biased region" description="Basic residues" evidence="1">
    <location>
        <begin position="569"/>
        <end position="580"/>
    </location>
</feature>
<gene>
    <name evidence="3" type="ORF">GCM10025881_06770</name>
</gene>
<feature type="region of interest" description="Disordered" evidence="1">
    <location>
        <begin position="637"/>
        <end position="685"/>
    </location>
</feature>
<feature type="transmembrane region" description="Helical" evidence="2">
    <location>
        <begin position="341"/>
        <end position="359"/>
    </location>
</feature>
<reference evidence="4" key="1">
    <citation type="journal article" date="2019" name="Int. J. Syst. Evol. Microbiol.">
        <title>The Global Catalogue of Microorganisms (GCM) 10K type strain sequencing project: providing services to taxonomists for standard genome sequencing and annotation.</title>
        <authorList>
            <consortium name="The Broad Institute Genomics Platform"/>
            <consortium name="The Broad Institute Genome Sequencing Center for Infectious Disease"/>
            <person name="Wu L."/>
            <person name="Ma J."/>
        </authorList>
    </citation>
    <scope>NUCLEOTIDE SEQUENCE [LARGE SCALE GENOMIC DNA]</scope>
    <source>
        <strain evidence="4">NBRC 108894</strain>
    </source>
</reference>
<keyword evidence="2" id="KW-0812">Transmembrane</keyword>
<feature type="transmembrane region" description="Helical" evidence="2">
    <location>
        <begin position="464"/>
        <end position="484"/>
    </location>
</feature>
<sequence length="991" mass="106512">MVAELLRLRLRLVANLFRGARRDVAVRVVGLLVAILVVALAFAGIRMLQGSGPQFMARSIIGLGAVGSLAALLVPIILARRELMPARGFIGYRMPRAVLIPVLAAFTLIGPAVLVIAVVLAPLGVWRGADAALTLGCAVLLVVQTLLSLRIGAAIGAALRSRRRLGRWVRAVAVVLMVAAIVPAVAVILTRAFLLVPDRIAPGVRIALSVIRPIDSSPAIDAMAGSPFGALWAAPSYRLLGQGDRVGSAILIGVGTIVVLAAVWSLVVVLQQRATWPQRRVAVARHAPGWFGRTPSTPAGAITARSFTYWARDPRYRTVVATLPAIPILMLLAMWVGGVPFPAGVLVPLPVMVIVLAWSTSHNDVAYDHTALWQHLAASTRGVHDRIGRMWPPLVLGALLVLVGAPLTAWGHGDWTILPAVVGVNLALLLGSVGVGSGVSAQLPYAAPRPGDGAFRHPQTADGAGGAAQALSLLLVLVTALPAFAAAGLWLAGVPGAWNWVSLLAGVVFGGRRWRSASGAGGAVSTDAGRNSSPSPCETRAHERPAVPGHRRRRHRCARPRARGAPERRAHRGRRPRPLRPLRAEGEDRGVGGHRQAGARPLRQGVGAGPRSREVPGLPRLQGDLRAHEVTRAASRAQRLARPASRAARAASPLIGPPQAEHTPDCAHSTLSGRQRRPRRRHHRRMTRWPAETFRVRDALELGLGRELLRSEQLTSPFHGVRVVGRVDGHDALCRAYATKMATRAAFSSTTAARLWGIPLPWIGDQRLHISSPLERPQARGRGVVGHRHDPDLVSITQCAGLRVLSPADTWCSLAGVLSTPDLVAAADFLITGLPNRDVRPLATRPDLIAAVDRRRHVPGVTDLRRALSLARAGAWSRPESLLRVVAGCAGLPEPELNAELRGVLIDLFWPEFGVGAEYDGDHHRERTQHRADVHRHERIADHGVVLAHVTADDLFDRTRETVARIGQRLRGRGWLDRSMVRLERIPVLRR</sequence>